<feature type="transmembrane region" description="Helical" evidence="1">
    <location>
        <begin position="84"/>
        <end position="105"/>
    </location>
</feature>
<dbReference type="Proteomes" id="UP001430356">
    <property type="component" value="Unassembled WGS sequence"/>
</dbReference>
<dbReference type="AlphaFoldDB" id="A0AAW0EWG0"/>
<feature type="transmembrane region" description="Helical" evidence="1">
    <location>
        <begin position="112"/>
        <end position="137"/>
    </location>
</feature>
<evidence type="ECO:0000313" key="2">
    <source>
        <dbReference type="EMBL" id="KAK7197471.1"/>
    </source>
</evidence>
<protein>
    <submittedName>
        <fullName evidence="2">Amastin-like protein</fullName>
    </submittedName>
</protein>
<sequence length="199" mass="22220">MCNDPCHVGLVIYLIVQFIAFLFILVGTPIDQFRVQNTEVFSNNPCLTVWGWKRKCISATWDVSTNNYWSGCPERRTRFRAAEALTIVAIGISALAFIFGLFMLCCCRCMRWLCLILNILATGSGCAVTALMIDAFYNNHESGLRKYNNSCYALRETGSIVAISGTTVATHFKYGAGFALYIVGWGLCFINIIFLMLPC</sequence>
<feature type="transmembrane region" description="Helical" evidence="1">
    <location>
        <begin position="178"/>
        <end position="197"/>
    </location>
</feature>
<dbReference type="EMBL" id="JAECZO010000107">
    <property type="protein sequence ID" value="KAK7197471.1"/>
    <property type="molecule type" value="Genomic_DNA"/>
</dbReference>
<comment type="caution">
    <text evidence="2">The sequence shown here is derived from an EMBL/GenBank/DDBJ whole genome shotgun (WGS) entry which is preliminary data.</text>
</comment>
<keyword evidence="1" id="KW-1133">Transmembrane helix</keyword>
<dbReference type="PANTHER" id="PTHR33297:SF4">
    <property type="entry name" value="AMASTIN"/>
    <property type="match status" value="1"/>
</dbReference>
<evidence type="ECO:0000313" key="3">
    <source>
        <dbReference type="Proteomes" id="UP001430356"/>
    </source>
</evidence>
<accession>A0AAW0EWG0</accession>
<gene>
    <name evidence="2" type="ORF">NESM_000696500</name>
</gene>
<dbReference type="Gene3D" id="1.20.140.150">
    <property type="match status" value="1"/>
</dbReference>
<dbReference type="Pfam" id="PF07344">
    <property type="entry name" value="Amastin"/>
    <property type="match status" value="1"/>
</dbReference>
<evidence type="ECO:0000256" key="1">
    <source>
        <dbReference type="SAM" id="Phobius"/>
    </source>
</evidence>
<feature type="transmembrane region" description="Helical" evidence="1">
    <location>
        <begin position="7"/>
        <end position="26"/>
    </location>
</feature>
<keyword evidence="3" id="KW-1185">Reference proteome</keyword>
<reference evidence="2 3" key="1">
    <citation type="journal article" date="2021" name="MBio">
        <title>A New Model Trypanosomatid, Novymonas esmeraldas: Genomic Perception of Its 'Candidatus Pandoraea novymonadis' Endosymbiont.</title>
        <authorList>
            <person name="Zakharova A."/>
            <person name="Saura A."/>
            <person name="Butenko A."/>
            <person name="Podesvova L."/>
            <person name="Warmusova S."/>
            <person name="Kostygov A.Y."/>
            <person name="Nenarokova A."/>
            <person name="Lukes J."/>
            <person name="Opperdoes F.R."/>
            <person name="Yurchenko V."/>
        </authorList>
    </citation>
    <scope>NUCLEOTIDE SEQUENCE [LARGE SCALE GENOMIC DNA]</scope>
    <source>
        <strain evidence="2 3">E262AT.01</strain>
    </source>
</reference>
<keyword evidence="1" id="KW-0812">Transmembrane</keyword>
<keyword evidence="1" id="KW-0472">Membrane</keyword>
<dbReference type="InterPro" id="IPR009944">
    <property type="entry name" value="Amastin"/>
</dbReference>
<dbReference type="PANTHER" id="PTHR33297">
    <property type="entry name" value="AMASTIN-LIKE SURFACE PROTEIN-LIKE PROTEIN-RELATED"/>
    <property type="match status" value="1"/>
</dbReference>
<name>A0AAW0EWG0_9TRYP</name>
<organism evidence="2 3">
    <name type="scientific">Novymonas esmeraldas</name>
    <dbReference type="NCBI Taxonomy" id="1808958"/>
    <lineage>
        <taxon>Eukaryota</taxon>
        <taxon>Discoba</taxon>
        <taxon>Euglenozoa</taxon>
        <taxon>Kinetoplastea</taxon>
        <taxon>Metakinetoplastina</taxon>
        <taxon>Trypanosomatida</taxon>
        <taxon>Trypanosomatidae</taxon>
        <taxon>Novymonas</taxon>
    </lineage>
</organism>
<proteinExistence type="predicted"/>